<dbReference type="AlphaFoldDB" id="A0A433B9H0"/>
<organism evidence="2 3">
    <name type="scientific">Jimgerdemannia flammicorona</name>
    <dbReference type="NCBI Taxonomy" id="994334"/>
    <lineage>
        <taxon>Eukaryota</taxon>
        <taxon>Fungi</taxon>
        <taxon>Fungi incertae sedis</taxon>
        <taxon>Mucoromycota</taxon>
        <taxon>Mucoromycotina</taxon>
        <taxon>Endogonomycetes</taxon>
        <taxon>Endogonales</taxon>
        <taxon>Endogonaceae</taxon>
        <taxon>Jimgerdemannia</taxon>
    </lineage>
</organism>
<feature type="region of interest" description="Disordered" evidence="1">
    <location>
        <begin position="153"/>
        <end position="245"/>
    </location>
</feature>
<dbReference type="OrthoDB" id="2250159at2759"/>
<proteinExistence type="predicted"/>
<feature type="compositionally biased region" description="Polar residues" evidence="1">
    <location>
        <begin position="156"/>
        <end position="181"/>
    </location>
</feature>
<dbReference type="EMBL" id="RBNI01015576">
    <property type="protein sequence ID" value="RUP14418.1"/>
    <property type="molecule type" value="Genomic_DNA"/>
</dbReference>
<feature type="region of interest" description="Disordered" evidence="1">
    <location>
        <begin position="38"/>
        <end position="132"/>
    </location>
</feature>
<comment type="caution">
    <text evidence="2">The sequence shown here is derived from an EMBL/GenBank/DDBJ whole genome shotgun (WGS) entry which is preliminary data.</text>
</comment>
<keyword evidence="3" id="KW-1185">Reference proteome</keyword>
<feature type="compositionally biased region" description="Polar residues" evidence="1">
    <location>
        <begin position="48"/>
        <end position="77"/>
    </location>
</feature>
<evidence type="ECO:0000313" key="3">
    <source>
        <dbReference type="Proteomes" id="UP000268093"/>
    </source>
</evidence>
<evidence type="ECO:0000256" key="1">
    <source>
        <dbReference type="SAM" id="MobiDB-lite"/>
    </source>
</evidence>
<gene>
    <name evidence="2" type="ORF">BC936DRAFT_139670</name>
</gene>
<protein>
    <submittedName>
        <fullName evidence="2">Uncharacterized protein</fullName>
    </submittedName>
</protein>
<dbReference type="Proteomes" id="UP000268093">
    <property type="component" value="Unassembled WGS sequence"/>
</dbReference>
<evidence type="ECO:0000313" key="2">
    <source>
        <dbReference type="EMBL" id="RUP14418.1"/>
    </source>
</evidence>
<sequence>MPISIPSKRLSPEFTETSSVFTTKTAATFVSSPLATTFVSSPLAESPKNYTSPRESRPSSPLTFENMSIHSNTNSFDSNRDNLSFIMEKYRNASPRSSETGDDSRPSSPDRRRRRHPKKASDLVLTPPRALPFPYHNDSLFLPVAECEPKSPVLSIKSQRPKASSLPSPKVRSTSPSPSLRTHTHILPSSSPPSLGGRASEPTVRPASPKLRPPTPSTAPLTRASTAPVLKSDNTVPPSKPLLYRPSSKRMPFPFVFTGEKTRHHSPRESILAKLWRFLTGASFRKQQRVSVSMSNSPIQEKTPWSNSPTPSIVFVT</sequence>
<reference evidence="2 3" key="1">
    <citation type="journal article" date="2018" name="New Phytol.">
        <title>Phylogenomics of Endogonaceae and evolution of mycorrhizas within Mucoromycota.</title>
        <authorList>
            <person name="Chang Y."/>
            <person name="Desiro A."/>
            <person name="Na H."/>
            <person name="Sandor L."/>
            <person name="Lipzen A."/>
            <person name="Clum A."/>
            <person name="Barry K."/>
            <person name="Grigoriev I.V."/>
            <person name="Martin F.M."/>
            <person name="Stajich J.E."/>
            <person name="Smith M.E."/>
            <person name="Bonito G."/>
            <person name="Spatafora J.W."/>
        </authorList>
    </citation>
    <scope>NUCLEOTIDE SEQUENCE [LARGE SCALE GENOMIC DNA]</scope>
    <source>
        <strain evidence="2 3">GMNB39</strain>
    </source>
</reference>
<name>A0A433B9H0_9FUNG</name>
<accession>A0A433B9H0</accession>